<evidence type="ECO:0000313" key="3">
    <source>
        <dbReference type="Proteomes" id="UP001176521"/>
    </source>
</evidence>
<organism evidence="2 3">
    <name type="scientific">Tilletia horrida</name>
    <dbReference type="NCBI Taxonomy" id="155126"/>
    <lineage>
        <taxon>Eukaryota</taxon>
        <taxon>Fungi</taxon>
        <taxon>Dikarya</taxon>
        <taxon>Basidiomycota</taxon>
        <taxon>Ustilaginomycotina</taxon>
        <taxon>Exobasidiomycetes</taxon>
        <taxon>Tilletiales</taxon>
        <taxon>Tilletiaceae</taxon>
        <taxon>Tilletia</taxon>
    </lineage>
</organism>
<evidence type="ECO:0008006" key="4">
    <source>
        <dbReference type="Google" id="ProtNLM"/>
    </source>
</evidence>
<dbReference type="Proteomes" id="UP001176521">
    <property type="component" value="Unassembled WGS sequence"/>
</dbReference>
<feature type="signal peptide" evidence="1">
    <location>
        <begin position="1"/>
        <end position="21"/>
    </location>
</feature>
<evidence type="ECO:0000256" key="1">
    <source>
        <dbReference type="SAM" id="SignalP"/>
    </source>
</evidence>
<feature type="chain" id="PRO_5043035558" description="Ricin B lectin domain-containing protein" evidence="1">
    <location>
        <begin position="22"/>
        <end position="251"/>
    </location>
</feature>
<keyword evidence="1" id="KW-0732">Signal</keyword>
<gene>
    <name evidence="2" type="ORF">OC842_001791</name>
</gene>
<comment type="caution">
    <text evidence="2">The sequence shown here is derived from an EMBL/GenBank/DDBJ whole genome shotgun (WGS) entry which is preliminary data.</text>
</comment>
<evidence type="ECO:0000313" key="2">
    <source>
        <dbReference type="EMBL" id="KAK0536941.1"/>
    </source>
</evidence>
<keyword evidence="3" id="KW-1185">Reference proteome</keyword>
<sequence>MLFSAASFAAALLATAGMANAAPAVATTTSLSLLTTTSVTATVTATPKPAAPTSYGTITCETKPLYIANPVFYKVNEYNHLTYLGIQDQGAPLALTLKYGPYVQPPTPLSFFRCTSNYMPNSDRQHTIWYGKLKLANEDDYTNKNCFGLNHLRNATQDQPAFAQECKDADGPAQLKQWWRLEQADDYMGLTFVGHPANATVQDGYGSYTLTNLTLPVQYWPGQVASYAGLHWQKETDATSEYTLQLEYNSS</sequence>
<protein>
    <recommendedName>
        <fullName evidence="4">Ricin B lectin domain-containing protein</fullName>
    </recommendedName>
</protein>
<reference evidence="2" key="1">
    <citation type="journal article" date="2023" name="PhytoFront">
        <title>Draft Genome Resources of Seven Strains of Tilletia horrida, Causal Agent of Kernel Smut of Rice.</title>
        <authorList>
            <person name="Khanal S."/>
            <person name="Antony Babu S."/>
            <person name="Zhou X.G."/>
        </authorList>
    </citation>
    <scope>NUCLEOTIDE SEQUENCE</scope>
    <source>
        <strain evidence="2">TX3</strain>
    </source>
</reference>
<name>A0AAN6GED0_9BASI</name>
<proteinExistence type="predicted"/>
<accession>A0AAN6GED0</accession>
<dbReference type="AlphaFoldDB" id="A0AAN6GED0"/>
<dbReference type="EMBL" id="JAPDMQ010000068">
    <property type="protein sequence ID" value="KAK0536941.1"/>
    <property type="molecule type" value="Genomic_DNA"/>
</dbReference>